<gene>
    <name evidence="2" type="ORF">F5878DRAFT_640289</name>
</gene>
<evidence type="ECO:0000256" key="1">
    <source>
        <dbReference type="SAM" id="MobiDB-lite"/>
    </source>
</evidence>
<proteinExistence type="predicted"/>
<comment type="caution">
    <text evidence="2">The sequence shown here is derived from an EMBL/GenBank/DDBJ whole genome shotgun (WGS) entry which is preliminary data.</text>
</comment>
<evidence type="ECO:0000313" key="3">
    <source>
        <dbReference type="Proteomes" id="UP001163846"/>
    </source>
</evidence>
<dbReference type="EMBL" id="MU806074">
    <property type="protein sequence ID" value="KAJ3840545.1"/>
    <property type="molecule type" value="Genomic_DNA"/>
</dbReference>
<keyword evidence="3" id="KW-1185">Reference proteome</keyword>
<dbReference type="AlphaFoldDB" id="A0AA38PCT3"/>
<feature type="region of interest" description="Disordered" evidence="1">
    <location>
        <begin position="1"/>
        <end position="21"/>
    </location>
</feature>
<name>A0AA38PCT3_9AGAR</name>
<evidence type="ECO:0008006" key="4">
    <source>
        <dbReference type="Google" id="ProtNLM"/>
    </source>
</evidence>
<evidence type="ECO:0000313" key="2">
    <source>
        <dbReference type="EMBL" id="KAJ3840545.1"/>
    </source>
</evidence>
<reference evidence="2" key="1">
    <citation type="submission" date="2022-08" db="EMBL/GenBank/DDBJ databases">
        <authorList>
            <consortium name="DOE Joint Genome Institute"/>
            <person name="Min B."/>
            <person name="Riley R."/>
            <person name="Sierra-Patev S."/>
            <person name="Naranjo-Ortiz M."/>
            <person name="Looney B."/>
            <person name="Konkel Z."/>
            <person name="Slot J.C."/>
            <person name="Sakamoto Y."/>
            <person name="Steenwyk J.L."/>
            <person name="Rokas A."/>
            <person name="Carro J."/>
            <person name="Camarero S."/>
            <person name="Ferreira P."/>
            <person name="Molpeceres G."/>
            <person name="Ruiz-Duenas F.J."/>
            <person name="Serrano A."/>
            <person name="Henrissat B."/>
            <person name="Drula E."/>
            <person name="Hughes K.W."/>
            <person name="Mata J.L."/>
            <person name="Ishikawa N.K."/>
            <person name="Vargas-Isla R."/>
            <person name="Ushijima S."/>
            <person name="Smith C.A."/>
            <person name="Ahrendt S."/>
            <person name="Andreopoulos W."/>
            <person name="He G."/>
            <person name="Labutti K."/>
            <person name="Lipzen A."/>
            <person name="Ng V."/>
            <person name="Sandor L."/>
            <person name="Barry K."/>
            <person name="Martinez A.T."/>
            <person name="Xiao Y."/>
            <person name="Gibbons J.G."/>
            <person name="Terashima K."/>
            <person name="Hibbett D.S."/>
            <person name="Grigoriev I.V."/>
        </authorList>
    </citation>
    <scope>NUCLEOTIDE SEQUENCE</scope>
    <source>
        <strain evidence="2">TFB9207</strain>
    </source>
</reference>
<dbReference type="GO" id="GO:0003677">
    <property type="term" value="F:DNA binding"/>
    <property type="evidence" value="ECO:0007669"/>
    <property type="project" value="InterPro"/>
</dbReference>
<accession>A0AA38PCT3</accession>
<organism evidence="2 3">
    <name type="scientific">Lentinula raphanica</name>
    <dbReference type="NCBI Taxonomy" id="153919"/>
    <lineage>
        <taxon>Eukaryota</taxon>
        <taxon>Fungi</taxon>
        <taxon>Dikarya</taxon>
        <taxon>Basidiomycota</taxon>
        <taxon>Agaricomycotina</taxon>
        <taxon>Agaricomycetes</taxon>
        <taxon>Agaricomycetidae</taxon>
        <taxon>Agaricales</taxon>
        <taxon>Marasmiineae</taxon>
        <taxon>Omphalotaceae</taxon>
        <taxon>Lentinula</taxon>
    </lineage>
</organism>
<feature type="compositionally biased region" description="Low complexity" evidence="1">
    <location>
        <begin position="1"/>
        <end position="13"/>
    </location>
</feature>
<protein>
    <recommendedName>
        <fullName evidence="4">Ndc10 domain-containing protein</fullName>
    </recommendedName>
</protein>
<dbReference type="Proteomes" id="UP001163846">
    <property type="component" value="Unassembled WGS sequence"/>
</dbReference>
<sequence>MHFEAAQSAQSSSKLLKDPQRSSKILKDTSKNLENLGNQKSCICALPQAYATGNWGDDFRTLKLAKLQPHTLLHPNKETAILAILGLQGKEKAGKCGLKTMINPSYMTFIPQLNAEQCPFGAFSFYVHYLFNVKDITLVMNIHWAINKSWHQARVLHGPNSPTSPYSEQSLYNLYVRAFKKVNFELHVKQHLPRHCLGYRQEALGLFLEAQATKSMKHMIPYEIHDSVVGKLNLSGAANFWRLVMDLRPYVFQVLLPTQGFSIQQYQCSYSQFKLPILATPALPTSMLPNIPPTSELLLPVDIIPQASTDAMGIYEAEDSTLWAYVSSSSSKAPSTPQSHTQVDLVLPPMAAFLDPTILIPILLWDCYKPSKSLDQWESLNELWNCWTHNWHKGNAKQWECFHEIPEYVDQQVVLRNVSPHIILAELEELCTQTKMVTVQGKERTIKQMMGINALKNLLAEQCKHAAACNTMVNDAPISADFNRPSD</sequence>
<dbReference type="InterPro" id="IPR038279">
    <property type="entry name" value="Ndc10_dom2_sf"/>
</dbReference>
<dbReference type="Gene3D" id="1.10.443.20">
    <property type="entry name" value="Centromere DNA-binding protein complex CBF3 subunit, domain 2"/>
    <property type="match status" value="1"/>
</dbReference>